<feature type="domain" description="RNA polymerase sigma factor 70 region 4 type 2" evidence="7">
    <location>
        <begin position="125"/>
        <end position="176"/>
    </location>
</feature>
<keyword evidence="4" id="KW-0238">DNA-binding</keyword>
<accession>A0A1H6K891</accession>
<sequence length="192" mass="21663">MTDNEYRALFEKSPAAAQNALFEEYINYVYSIVFNKLRSCGSAEDIEECVSDVFSAVFLCYDSKQNINGDLKGYIGRIASNKAINMFHSLSAKSDRTTYIEEMTTQLPSEDTVAKNAEQSELQDIMIKCIKSLGEPDSSIMIHKYYYNMRSNEIGKKLSLPAATVRVKCSRALKKLKELLTAEGYDLKEGEI</sequence>
<feature type="domain" description="RNA polymerase sigma-70 region 2" evidence="6">
    <location>
        <begin position="21"/>
        <end position="88"/>
    </location>
</feature>
<dbReference type="Proteomes" id="UP000183190">
    <property type="component" value="Unassembled WGS sequence"/>
</dbReference>
<dbReference type="EMBL" id="FNWV01000007">
    <property type="protein sequence ID" value="SEH69261.1"/>
    <property type="molecule type" value="Genomic_DNA"/>
</dbReference>
<organism evidence="8 9">
    <name type="scientific">Ruminococcus flavefaciens</name>
    <dbReference type="NCBI Taxonomy" id="1265"/>
    <lineage>
        <taxon>Bacteria</taxon>
        <taxon>Bacillati</taxon>
        <taxon>Bacillota</taxon>
        <taxon>Clostridia</taxon>
        <taxon>Eubacteriales</taxon>
        <taxon>Oscillospiraceae</taxon>
        <taxon>Ruminococcus</taxon>
    </lineage>
</organism>
<evidence type="ECO:0000256" key="5">
    <source>
        <dbReference type="ARBA" id="ARBA00023163"/>
    </source>
</evidence>
<dbReference type="GO" id="GO:0016987">
    <property type="term" value="F:sigma factor activity"/>
    <property type="evidence" value="ECO:0007669"/>
    <property type="project" value="UniProtKB-KW"/>
</dbReference>
<dbReference type="PANTHER" id="PTHR43133:SF8">
    <property type="entry name" value="RNA POLYMERASE SIGMA FACTOR HI_1459-RELATED"/>
    <property type="match status" value="1"/>
</dbReference>
<dbReference type="Pfam" id="PF04542">
    <property type="entry name" value="Sigma70_r2"/>
    <property type="match status" value="1"/>
</dbReference>
<dbReference type="SUPFAM" id="SSF88946">
    <property type="entry name" value="Sigma2 domain of RNA polymerase sigma factors"/>
    <property type="match status" value="1"/>
</dbReference>
<comment type="similarity">
    <text evidence="1">Belongs to the sigma-70 factor family. ECF subfamily.</text>
</comment>
<dbReference type="InterPro" id="IPR014284">
    <property type="entry name" value="RNA_pol_sigma-70_dom"/>
</dbReference>
<reference evidence="8 9" key="1">
    <citation type="submission" date="2016-10" db="EMBL/GenBank/DDBJ databases">
        <authorList>
            <person name="de Groot N.N."/>
        </authorList>
    </citation>
    <scope>NUCLEOTIDE SEQUENCE [LARGE SCALE GENOMIC DNA]</scope>
    <source>
        <strain evidence="8 9">YAD2003</strain>
    </source>
</reference>
<evidence type="ECO:0000256" key="4">
    <source>
        <dbReference type="ARBA" id="ARBA00023125"/>
    </source>
</evidence>
<protein>
    <submittedName>
        <fullName evidence="8">RNA polymerase sigma-70 factor, ECF subfamily</fullName>
    </submittedName>
</protein>
<dbReference type="InterPro" id="IPR013325">
    <property type="entry name" value="RNA_pol_sigma_r2"/>
</dbReference>
<gene>
    <name evidence="8" type="ORF">SAMN02910265_02164</name>
</gene>
<keyword evidence="3" id="KW-0731">Sigma factor</keyword>
<dbReference type="PANTHER" id="PTHR43133">
    <property type="entry name" value="RNA POLYMERASE ECF-TYPE SIGMA FACTO"/>
    <property type="match status" value="1"/>
</dbReference>
<dbReference type="NCBIfam" id="TIGR02937">
    <property type="entry name" value="sigma70-ECF"/>
    <property type="match status" value="1"/>
</dbReference>
<evidence type="ECO:0000256" key="2">
    <source>
        <dbReference type="ARBA" id="ARBA00023015"/>
    </source>
</evidence>
<dbReference type="GO" id="GO:0006352">
    <property type="term" value="P:DNA-templated transcription initiation"/>
    <property type="evidence" value="ECO:0007669"/>
    <property type="project" value="InterPro"/>
</dbReference>
<keyword evidence="5" id="KW-0804">Transcription</keyword>
<proteinExistence type="inferred from homology"/>
<dbReference type="AlphaFoldDB" id="A0A1H6K891"/>
<evidence type="ECO:0000313" key="8">
    <source>
        <dbReference type="EMBL" id="SEH69261.1"/>
    </source>
</evidence>
<dbReference type="InterPro" id="IPR007627">
    <property type="entry name" value="RNA_pol_sigma70_r2"/>
</dbReference>
<evidence type="ECO:0000313" key="9">
    <source>
        <dbReference type="Proteomes" id="UP000183190"/>
    </source>
</evidence>
<dbReference type="Gene3D" id="1.10.10.10">
    <property type="entry name" value="Winged helix-like DNA-binding domain superfamily/Winged helix DNA-binding domain"/>
    <property type="match status" value="1"/>
</dbReference>
<evidence type="ECO:0000256" key="1">
    <source>
        <dbReference type="ARBA" id="ARBA00010641"/>
    </source>
</evidence>
<evidence type="ECO:0000259" key="6">
    <source>
        <dbReference type="Pfam" id="PF04542"/>
    </source>
</evidence>
<dbReference type="RefSeq" id="WP_074717256.1">
    <property type="nucleotide sequence ID" value="NZ_FNWV01000007.1"/>
</dbReference>
<dbReference type="InterPro" id="IPR013324">
    <property type="entry name" value="RNA_pol_sigma_r3/r4-like"/>
</dbReference>
<dbReference type="InterPro" id="IPR013249">
    <property type="entry name" value="RNA_pol_sigma70_r4_t2"/>
</dbReference>
<dbReference type="Gene3D" id="1.10.1740.10">
    <property type="match status" value="1"/>
</dbReference>
<name>A0A1H6K891_RUMFL</name>
<dbReference type="SUPFAM" id="SSF88659">
    <property type="entry name" value="Sigma3 and sigma4 domains of RNA polymerase sigma factors"/>
    <property type="match status" value="1"/>
</dbReference>
<evidence type="ECO:0000256" key="3">
    <source>
        <dbReference type="ARBA" id="ARBA00023082"/>
    </source>
</evidence>
<dbReference type="OrthoDB" id="1820736at2"/>
<keyword evidence="2" id="KW-0805">Transcription regulation</keyword>
<dbReference type="InterPro" id="IPR039425">
    <property type="entry name" value="RNA_pol_sigma-70-like"/>
</dbReference>
<dbReference type="Pfam" id="PF08281">
    <property type="entry name" value="Sigma70_r4_2"/>
    <property type="match status" value="1"/>
</dbReference>
<evidence type="ECO:0000259" key="7">
    <source>
        <dbReference type="Pfam" id="PF08281"/>
    </source>
</evidence>
<dbReference type="GO" id="GO:0003677">
    <property type="term" value="F:DNA binding"/>
    <property type="evidence" value="ECO:0007669"/>
    <property type="project" value="UniProtKB-KW"/>
</dbReference>
<dbReference type="InterPro" id="IPR036388">
    <property type="entry name" value="WH-like_DNA-bd_sf"/>
</dbReference>